<evidence type="ECO:0000259" key="2">
    <source>
        <dbReference type="Pfam" id="PF05239"/>
    </source>
</evidence>
<dbReference type="Proteomes" id="UP001155128">
    <property type="component" value="Unassembled WGS sequence"/>
</dbReference>
<gene>
    <name evidence="3" type="ORF">NDO55_02410</name>
</gene>
<keyword evidence="4" id="KW-1185">Reference proteome</keyword>
<protein>
    <submittedName>
        <fullName evidence="3">PRC-barrel domain-containing protein</fullName>
    </submittedName>
</protein>
<name>A0A9X2J1F4_9SPHN</name>
<feature type="domain" description="PRC-barrel" evidence="2">
    <location>
        <begin position="36"/>
        <end position="91"/>
    </location>
</feature>
<reference evidence="3" key="1">
    <citation type="submission" date="2022-06" db="EMBL/GenBank/DDBJ databases">
        <title>Sphingomicrobium sedimins sp. nov., a marine bacterium isolated from tidal flat.</title>
        <authorList>
            <person name="Kim C.-H."/>
            <person name="Yoo Y."/>
            <person name="Kim J.-J."/>
        </authorList>
    </citation>
    <scope>NUCLEOTIDE SEQUENCE</scope>
    <source>
        <strain evidence="3">GRR-S6-50</strain>
    </source>
</reference>
<dbReference type="EMBL" id="JAMSHT010000001">
    <property type="protein sequence ID" value="MCM8556674.1"/>
    <property type="molecule type" value="Genomic_DNA"/>
</dbReference>
<feature type="region of interest" description="Disordered" evidence="1">
    <location>
        <begin position="97"/>
        <end position="135"/>
    </location>
</feature>
<dbReference type="Pfam" id="PF05239">
    <property type="entry name" value="PRC"/>
    <property type="match status" value="1"/>
</dbReference>
<organism evidence="3 4">
    <name type="scientific">Sphingomicrobium sediminis</name>
    <dbReference type="NCBI Taxonomy" id="2950949"/>
    <lineage>
        <taxon>Bacteria</taxon>
        <taxon>Pseudomonadati</taxon>
        <taxon>Pseudomonadota</taxon>
        <taxon>Alphaproteobacteria</taxon>
        <taxon>Sphingomonadales</taxon>
        <taxon>Sphingomonadaceae</taxon>
        <taxon>Sphingomicrobium</taxon>
    </lineage>
</organism>
<dbReference type="AlphaFoldDB" id="A0A9X2J1F4"/>
<proteinExistence type="predicted"/>
<dbReference type="RefSeq" id="WP_252112084.1">
    <property type="nucleotide sequence ID" value="NZ_JAMSHT010000001.1"/>
</dbReference>
<evidence type="ECO:0000313" key="4">
    <source>
        <dbReference type="Proteomes" id="UP001155128"/>
    </source>
</evidence>
<dbReference type="SUPFAM" id="SSF50346">
    <property type="entry name" value="PRC-barrel domain"/>
    <property type="match status" value="1"/>
</dbReference>
<dbReference type="Gene3D" id="2.30.30.240">
    <property type="entry name" value="PRC-barrel domain"/>
    <property type="match status" value="1"/>
</dbReference>
<dbReference type="InterPro" id="IPR011033">
    <property type="entry name" value="PRC_barrel-like_sf"/>
</dbReference>
<dbReference type="InterPro" id="IPR027275">
    <property type="entry name" value="PRC-brl_dom"/>
</dbReference>
<evidence type="ECO:0000256" key="1">
    <source>
        <dbReference type="SAM" id="MobiDB-lite"/>
    </source>
</evidence>
<comment type="caution">
    <text evidence="3">The sequence shown here is derived from an EMBL/GenBank/DDBJ whole genome shotgun (WGS) entry which is preliminary data.</text>
</comment>
<accession>A0A9X2J1F4</accession>
<sequence>MTIFDPYTFENRPRQKYEEGEKALVTRARCEEPIDLVDDNGDYVGNTTHLFISKEDGSVRYVKIARGGFLGFGTTSKVLPWKDLEYDASEDCFVLSNANRNEGRGDGARGSSPETGESEKSQRRAGVGLNFLPMA</sequence>
<evidence type="ECO:0000313" key="3">
    <source>
        <dbReference type="EMBL" id="MCM8556674.1"/>
    </source>
</evidence>